<organism evidence="2 3">
    <name type="scientific">Aphis craccivora</name>
    <name type="common">Cowpea aphid</name>
    <dbReference type="NCBI Taxonomy" id="307492"/>
    <lineage>
        <taxon>Eukaryota</taxon>
        <taxon>Metazoa</taxon>
        <taxon>Ecdysozoa</taxon>
        <taxon>Arthropoda</taxon>
        <taxon>Hexapoda</taxon>
        <taxon>Insecta</taxon>
        <taxon>Pterygota</taxon>
        <taxon>Neoptera</taxon>
        <taxon>Paraneoptera</taxon>
        <taxon>Hemiptera</taxon>
        <taxon>Sternorrhyncha</taxon>
        <taxon>Aphidomorpha</taxon>
        <taxon>Aphidoidea</taxon>
        <taxon>Aphididae</taxon>
        <taxon>Aphidini</taxon>
        <taxon>Aphis</taxon>
        <taxon>Aphis</taxon>
    </lineage>
</organism>
<dbReference type="Proteomes" id="UP000478052">
    <property type="component" value="Unassembled WGS sequence"/>
</dbReference>
<comment type="caution">
    <text evidence="2">The sequence shown here is derived from an EMBL/GenBank/DDBJ whole genome shotgun (WGS) entry which is preliminary data.</text>
</comment>
<evidence type="ECO:0000313" key="2">
    <source>
        <dbReference type="EMBL" id="KAF0759334.1"/>
    </source>
</evidence>
<accession>A0A6G0YNY8</accession>
<feature type="transmembrane region" description="Helical" evidence="1">
    <location>
        <begin position="140"/>
        <end position="158"/>
    </location>
</feature>
<sequence length="321" mass="35884">MRCGRFGRRAAVSVALAAMAVMCVFNFVLTPYFECILDGDSCDEHVSFMAGVYARSVSVTCLVAVAVAWLEHRGAVATYLERKELHDAYKTPATADAVDGRPRYVGHATFGAAVFYTSMALIVPINAFRLYRFVSDDRPVAVIVYFSLMYSQNLYACLYETHFVRLFYALYTRFADLNSEMEAIGEWIVDGRVAREEPPTGRHGAGWIPCDGDDDGRPSHLYCSAATGQPLVDAVERLRFRHRLIREAVDALKPAFALPIGLSLCNLCVMALFDVYYHLKNSVDQPAGDLATMYIFLWLGQYTFRFFVVTMTVDATVKQAS</sequence>
<keyword evidence="3" id="KW-1185">Reference proteome</keyword>
<dbReference type="OrthoDB" id="6603629at2759"/>
<feature type="transmembrane region" description="Helical" evidence="1">
    <location>
        <begin position="108"/>
        <end position="128"/>
    </location>
</feature>
<name>A0A6G0YNY8_APHCR</name>
<keyword evidence="1" id="KW-1133">Transmembrane helix</keyword>
<reference evidence="2 3" key="1">
    <citation type="submission" date="2019-08" db="EMBL/GenBank/DDBJ databases">
        <title>Whole genome of Aphis craccivora.</title>
        <authorList>
            <person name="Voronova N.V."/>
            <person name="Shulinski R.S."/>
            <person name="Bandarenka Y.V."/>
            <person name="Zhorov D.G."/>
            <person name="Warner D."/>
        </authorList>
    </citation>
    <scope>NUCLEOTIDE SEQUENCE [LARGE SCALE GENOMIC DNA]</scope>
    <source>
        <strain evidence="2">180601</strain>
        <tissue evidence="2">Whole Body</tissue>
    </source>
</reference>
<keyword evidence="1" id="KW-0472">Membrane</keyword>
<protein>
    <submittedName>
        <fullName evidence="2">Putative gustatory receptor 28b</fullName>
    </submittedName>
</protein>
<feature type="transmembrane region" description="Helical" evidence="1">
    <location>
        <begin position="251"/>
        <end position="273"/>
    </location>
</feature>
<evidence type="ECO:0000313" key="3">
    <source>
        <dbReference type="Proteomes" id="UP000478052"/>
    </source>
</evidence>
<gene>
    <name evidence="2" type="ORF">FWK35_00018274</name>
</gene>
<dbReference type="EMBL" id="VUJU01003030">
    <property type="protein sequence ID" value="KAF0759334.1"/>
    <property type="molecule type" value="Genomic_DNA"/>
</dbReference>
<proteinExistence type="predicted"/>
<keyword evidence="1" id="KW-0812">Transmembrane</keyword>
<feature type="transmembrane region" description="Helical" evidence="1">
    <location>
        <begin position="293"/>
        <end position="313"/>
    </location>
</feature>
<feature type="transmembrane region" description="Helical" evidence="1">
    <location>
        <begin position="52"/>
        <end position="70"/>
    </location>
</feature>
<keyword evidence="2" id="KW-0675">Receptor</keyword>
<evidence type="ECO:0000256" key="1">
    <source>
        <dbReference type="SAM" id="Phobius"/>
    </source>
</evidence>
<dbReference type="AlphaFoldDB" id="A0A6G0YNY8"/>
<feature type="transmembrane region" description="Helical" evidence="1">
    <location>
        <begin position="12"/>
        <end position="32"/>
    </location>
</feature>